<dbReference type="PRINTS" id="PR00420">
    <property type="entry name" value="RNGMNOXGNASE"/>
</dbReference>
<dbReference type="RefSeq" id="WP_146846312.1">
    <property type="nucleotide sequence ID" value="NZ_BJWH01000011.1"/>
</dbReference>
<dbReference type="Proteomes" id="UP000321049">
    <property type="component" value="Unassembled WGS sequence"/>
</dbReference>
<protein>
    <submittedName>
        <fullName evidence="2">Oxidoreductase</fullName>
    </submittedName>
</protein>
<dbReference type="AlphaFoldDB" id="A0A511JLD2"/>
<feature type="domain" description="FAD-binding" evidence="1">
    <location>
        <begin position="5"/>
        <end position="168"/>
    </location>
</feature>
<dbReference type="GO" id="GO:0071949">
    <property type="term" value="F:FAD binding"/>
    <property type="evidence" value="ECO:0007669"/>
    <property type="project" value="InterPro"/>
</dbReference>
<gene>
    <name evidence="2" type="ORF">CTE05_23550</name>
</gene>
<accession>A0A511JLD2</accession>
<dbReference type="Pfam" id="PF01494">
    <property type="entry name" value="FAD_binding_3"/>
    <property type="match status" value="1"/>
</dbReference>
<evidence type="ECO:0000313" key="2">
    <source>
        <dbReference type="EMBL" id="GEL98808.1"/>
    </source>
</evidence>
<sequence>MTPDADLLVIGGGPIGLAAAIEGRLAGLSVIVVEPRATPVDKACGEGLMPGAVEALARLGVDPEGHTLTGIRYVRGARTADHLFTVAPGRGVRRTVLHAALAARARELGAVVVPGRAHAVEQDASSVWCAGIRGRWLLACDGLHSTVRRQVDLATHHRLRARRFGVRRHFRVAPWTDLVEVHWGRSVEAYVTPVADDVVGVALLGPAHHDYDRTLDSFAALRHHLAGAERLGPARGAGPLFQQSEHRTAGRVRLVGDASGYVDALTGEGVRVGLAQAHAAVATLDEDVRRSNAAYEKAWTAATRDYRVLTSGLLAAAASPLRRGIVPLAVTAPGLYGAVVERLAR</sequence>
<evidence type="ECO:0000259" key="1">
    <source>
        <dbReference type="Pfam" id="PF01494"/>
    </source>
</evidence>
<dbReference type="InterPro" id="IPR050407">
    <property type="entry name" value="Geranylgeranyl_reductase"/>
</dbReference>
<evidence type="ECO:0000313" key="3">
    <source>
        <dbReference type="Proteomes" id="UP000321049"/>
    </source>
</evidence>
<name>A0A511JLD2_9CELL</name>
<dbReference type="EMBL" id="BJWH01000011">
    <property type="protein sequence ID" value="GEL98808.1"/>
    <property type="molecule type" value="Genomic_DNA"/>
</dbReference>
<organism evidence="2 3">
    <name type="scientific">Cellulomonas terrae</name>
    <dbReference type="NCBI Taxonomy" id="311234"/>
    <lineage>
        <taxon>Bacteria</taxon>
        <taxon>Bacillati</taxon>
        <taxon>Actinomycetota</taxon>
        <taxon>Actinomycetes</taxon>
        <taxon>Micrococcales</taxon>
        <taxon>Cellulomonadaceae</taxon>
        <taxon>Cellulomonas</taxon>
    </lineage>
</organism>
<dbReference type="InterPro" id="IPR036188">
    <property type="entry name" value="FAD/NAD-bd_sf"/>
</dbReference>
<dbReference type="PANTHER" id="PTHR42685:SF19">
    <property type="entry name" value="POSSIBLE OXIDOREDUCTASE"/>
    <property type="match status" value="1"/>
</dbReference>
<dbReference type="Gene3D" id="3.50.50.60">
    <property type="entry name" value="FAD/NAD(P)-binding domain"/>
    <property type="match status" value="1"/>
</dbReference>
<keyword evidence="3" id="KW-1185">Reference proteome</keyword>
<proteinExistence type="predicted"/>
<reference evidence="2 3" key="1">
    <citation type="submission" date="2019-07" db="EMBL/GenBank/DDBJ databases">
        <title>Whole genome shotgun sequence of Cellulomonas terrae NBRC 100819.</title>
        <authorList>
            <person name="Hosoyama A."/>
            <person name="Uohara A."/>
            <person name="Ohji S."/>
            <person name="Ichikawa N."/>
        </authorList>
    </citation>
    <scope>NUCLEOTIDE SEQUENCE [LARGE SCALE GENOMIC DNA]</scope>
    <source>
        <strain evidence="2 3">NBRC 100819</strain>
    </source>
</reference>
<comment type="caution">
    <text evidence="2">The sequence shown here is derived from an EMBL/GenBank/DDBJ whole genome shotgun (WGS) entry which is preliminary data.</text>
</comment>
<dbReference type="SUPFAM" id="SSF51905">
    <property type="entry name" value="FAD/NAD(P)-binding domain"/>
    <property type="match status" value="1"/>
</dbReference>
<dbReference type="PANTHER" id="PTHR42685">
    <property type="entry name" value="GERANYLGERANYL DIPHOSPHATE REDUCTASE"/>
    <property type="match status" value="1"/>
</dbReference>
<dbReference type="OrthoDB" id="113955at2"/>
<dbReference type="InterPro" id="IPR002938">
    <property type="entry name" value="FAD-bd"/>
</dbReference>